<dbReference type="GO" id="GO:0097020">
    <property type="term" value="F:COPII receptor activity"/>
    <property type="evidence" value="ECO:0007669"/>
    <property type="project" value="InterPro"/>
</dbReference>
<keyword evidence="4 6" id="KW-1133">Transmembrane helix</keyword>
<comment type="similarity">
    <text evidence="2">Belongs to the SVP26 family.</text>
</comment>
<accession>A0A067NR53</accession>
<evidence type="ECO:0000256" key="2">
    <source>
        <dbReference type="ARBA" id="ARBA00008096"/>
    </source>
</evidence>
<evidence type="ECO:0000256" key="1">
    <source>
        <dbReference type="ARBA" id="ARBA00004141"/>
    </source>
</evidence>
<organism evidence="7 8">
    <name type="scientific">Pleurotus ostreatus (strain PC15)</name>
    <name type="common">Oyster mushroom</name>
    <dbReference type="NCBI Taxonomy" id="1137138"/>
    <lineage>
        <taxon>Eukaryota</taxon>
        <taxon>Fungi</taxon>
        <taxon>Dikarya</taxon>
        <taxon>Basidiomycota</taxon>
        <taxon>Agaricomycotina</taxon>
        <taxon>Agaricomycetes</taxon>
        <taxon>Agaricomycetidae</taxon>
        <taxon>Agaricales</taxon>
        <taxon>Pleurotineae</taxon>
        <taxon>Pleurotaceae</taxon>
        <taxon>Pleurotus</taxon>
    </lineage>
</organism>
<keyword evidence="5 6" id="KW-0472">Membrane</keyword>
<dbReference type="InParanoid" id="A0A067NR53"/>
<evidence type="ECO:0000256" key="4">
    <source>
        <dbReference type="ARBA" id="ARBA00022989"/>
    </source>
</evidence>
<evidence type="ECO:0000313" key="8">
    <source>
        <dbReference type="Proteomes" id="UP000027073"/>
    </source>
</evidence>
<comment type="subcellular location">
    <subcellularLocation>
        <location evidence="1">Membrane</location>
        <topology evidence="1">Multi-pass membrane protein</topology>
    </subcellularLocation>
</comment>
<dbReference type="Proteomes" id="UP000027073">
    <property type="component" value="Unassembled WGS sequence"/>
</dbReference>
<dbReference type="GO" id="GO:0000139">
    <property type="term" value="C:Golgi membrane"/>
    <property type="evidence" value="ECO:0007669"/>
    <property type="project" value="TreeGrafter"/>
</dbReference>
<dbReference type="VEuPathDB" id="FungiDB:PLEOSDRAFT_1038990"/>
<dbReference type="FunCoup" id="A0A067NR53">
    <property type="interactions" value="95"/>
</dbReference>
<evidence type="ECO:0000313" key="7">
    <source>
        <dbReference type="EMBL" id="KDQ29485.1"/>
    </source>
</evidence>
<dbReference type="HOGENOM" id="CLU_058268_3_0_1"/>
<evidence type="ECO:0000256" key="6">
    <source>
        <dbReference type="SAM" id="Phobius"/>
    </source>
</evidence>
<sequence>ASGLLYLSELIEEHSRIAKLVGERGIYAIIGLHVLLYLADSLPLTHVAFSVACHVVYLQNFSSTWPVISLTSISFVSSCVLVIADHFLWFFHFSRLANYNKHARTYRETGGQYSYGFGEIATFFALCVWLAPLFLFLSLSANDNALPVSSGMFKCFSVCHFTHSSYSRPCNCITVKSTTRPLTRVSLPFNRI</sequence>
<dbReference type="OrthoDB" id="28257at2759"/>
<dbReference type="Pfam" id="PF04148">
    <property type="entry name" value="Erv26"/>
    <property type="match status" value="1"/>
</dbReference>
<feature type="transmembrane region" description="Helical" evidence="6">
    <location>
        <begin position="113"/>
        <end position="137"/>
    </location>
</feature>
<dbReference type="InterPro" id="IPR007277">
    <property type="entry name" value="Svp26/Tex261"/>
</dbReference>
<protein>
    <submittedName>
        <fullName evidence="7">Uncharacterized protein</fullName>
    </submittedName>
</protein>
<dbReference type="PANTHER" id="PTHR13144:SF0">
    <property type="entry name" value="PROTEIN TEX261"/>
    <property type="match status" value="1"/>
</dbReference>
<feature type="transmembrane region" description="Helical" evidence="6">
    <location>
        <begin position="67"/>
        <end position="92"/>
    </location>
</feature>
<feature type="non-terminal residue" evidence="7">
    <location>
        <position position="1"/>
    </location>
</feature>
<dbReference type="PANTHER" id="PTHR13144">
    <property type="entry name" value="TEX261 PROTEIN"/>
    <property type="match status" value="1"/>
</dbReference>
<evidence type="ECO:0000256" key="3">
    <source>
        <dbReference type="ARBA" id="ARBA00022692"/>
    </source>
</evidence>
<proteinExistence type="inferred from homology"/>
<dbReference type="EMBL" id="KL198007">
    <property type="protein sequence ID" value="KDQ29485.1"/>
    <property type="molecule type" value="Genomic_DNA"/>
</dbReference>
<evidence type="ECO:0000256" key="5">
    <source>
        <dbReference type="ARBA" id="ARBA00023136"/>
    </source>
</evidence>
<dbReference type="STRING" id="1137138.A0A067NR53"/>
<dbReference type="GO" id="GO:0030134">
    <property type="term" value="C:COPII-coated ER to Golgi transport vesicle"/>
    <property type="evidence" value="ECO:0007669"/>
    <property type="project" value="TreeGrafter"/>
</dbReference>
<dbReference type="GO" id="GO:0005789">
    <property type="term" value="C:endoplasmic reticulum membrane"/>
    <property type="evidence" value="ECO:0007669"/>
    <property type="project" value="TreeGrafter"/>
</dbReference>
<dbReference type="AlphaFoldDB" id="A0A067NR53"/>
<keyword evidence="3 6" id="KW-0812">Transmembrane</keyword>
<dbReference type="GO" id="GO:0006888">
    <property type="term" value="P:endoplasmic reticulum to Golgi vesicle-mediated transport"/>
    <property type="evidence" value="ECO:0007669"/>
    <property type="project" value="InterPro"/>
</dbReference>
<gene>
    <name evidence="7" type="ORF">PLEOSDRAFT_1038990</name>
</gene>
<reference evidence="8" key="1">
    <citation type="journal article" date="2014" name="Proc. Natl. Acad. Sci. U.S.A.">
        <title>Extensive sampling of basidiomycete genomes demonstrates inadequacy of the white-rot/brown-rot paradigm for wood decay fungi.</title>
        <authorList>
            <person name="Riley R."/>
            <person name="Salamov A.A."/>
            <person name="Brown D.W."/>
            <person name="Nagy L.G."/>
            <person name="Floudas D."/>
            <person name="Held B.W."/>
            <person name="Levasseur A."/>
            <person name="Lombard V."/>
            <person name="Morin E."/>
            <person name="Otillar R."/>
            <person name="Lindquist E.A."/>
            <person name="Sun H."/>
            <person name="LaButti K.M."/>
            <person name="Schmutz J."/>
            <person name="Jabbour D."/>
            <person name="Luo H."/>
            <person name="Baker S.E."/>
            <person name="Pisabarro A.G."/>
            <person name="Walton J.D."/>
            <person name="Blanchette R.A."/>
            <person name="Henrissat B."/>
            <person name="Martin F."/>
            <person name="Cullen D."/>
            <person name="Hibbett D.S."/>
            <person name="Grigoriev I.V."/>
        </authorList>
    </citation>
    <scope>NUCLEOTIDE SEQUENCE [LARGE SCALE GENOMIC DNA]</scope>
    <source>
        <strain evidence="8">PC15</strain>
    </source>
</reference>
<feature type="transmembrane region" description="Helical" evidence="6">
    <location>
        <begin position="21"/>
        <end position="39"/>
    </location>
</feature>
<name>A0A067NR53_PLEO1</name>